<proteinExistence type="inferred from homology"/>
<evidence type="ECO:0000256" key="6">
    <source>
        <dbReference type="ARBA" id="ARBA00023316"/>
    </source>
</evidence>
<keyword evidence="7" id="KW-0963">Cytoplasm</keyword>
<protein>
    <recommendedName>
        <fullName evidence="7">UDP-N-acetylmuramoyl-L-alanyl-D-glutamate--2,6-diaminopimelate ligase</fullName>
        <ecNumber evidence="7">6.3.2.13</ecNumber>
    </recommendedName>
    <alternativeName>
        <fullName evidence="7">Meso-A2pm-adding enzyme</fullName>
    </alternativeName>
    <alternativeName>
        <fullName evidence="7">Meso-diaminopimelate-adding enzyme</fullName>
    </alternativeName>
    <alternativeName>
        <fullName evidence="7">UDP-MurNAc-L-Ala-D-Glu:meso-diaminopimelate ligase</fullName>
    </alternativeName>
    <alternativeName>
        <fullName evidence="7">UDP-MurNAc-tripeptide synthetase</fullName>
    </alternativeName>
    <alternativeName>
        <fullName evidence="7">UDP-N-acetylmuramyl-tripeptide synthetase</fullName>
    </alternativeName>
</protein>
<dbReference type="SUPFAM" id="SSF53244">
    <property type="entry name" value="MurD-like peptide ligases, peptide-binding domain"/>
    <property type="match status" value="1"/>
</dbReference>
<feature type="binding site" evidence="7">
    <location>
        <begin position="114"/>
        <end position="120"/>
    </location>
    <ligand>
        <name>ATP</name>
        <dbReference type="ChEBI" id="CHEBI:30616"/>
    </ligand>
</feature>
<dbReference type="HAMAP" id="MF_00208">
    <property type="entry name" value="MurE"/>
    <property type="match status" value="1"/>
</dbReference>
<evidence type="ECO:0000256" key="4">
    <source>
        <dbReference type="ARBA" id="ARBA00022984"/>
    </source>
</evidence>
<accession>A0A1H8BXW6</accession>
<dbReference type="NCBIfam" id="TIGR01085">
    <property type="entry name" value="murE"/>
    <property type="match status" value="1"/>
</dbReference>
<dbReference type="GO" id="GO:0071555">
    <property type="term" value="P:cell wall organization"/>
    <property type="evidence" value="ECO:0007669"/>
    <property type="project" value="UniProtKB-KW"/>
</dbReference>
<evidence type="ECO:0000256" key="1">
    <source>
        <dbReference type="ARBA" id="ARBA00005898"/>
    </source>
</evidence>
<evidence type="ECO:0000256" key="3">
    <source>
        <dbReference type="ARBA" id="ARBA00022960"/>
    </source>
</evidence>
<dbReference type="GO" id="GO:0008360">
    <property type="term" value="P:regulation of cell shape"/>
    <property type="evidence" value="ECO:0007669"/>
    <property type="project" value="UniProtKB-KW"/>
</dbReference>
<gene>
    <name evidence="7" type="primary">murE</name>
    <name evidence="12" type="ORF">SAMN05216325_103135</name>
</gene>
<dbReference type="InterPro" id="IPR036615">
    <property type="entry name" value="Mur_ligase_C_dom_sf"/>
</dbReference>
<evidence type="ECO:0000259" key="9">
    <source>
        <dbReference type="Pfam" id="PF01225"/>
    </source>
</evidence>
<feature type="binding site" evidence="7">
    <location>
        <position position="31"/>
    </location>
    <ligand>
        <name>UDP-N-acetyl-alpha-D-muramoyl-L-alanyl-D-glutamate</name>
        <dbReference type="ChEBI" id="CHEBI:83900"/>
    </ligand>
</feature>
<dbReference type="InterPro" id="IPR036565">
    <property type="entry name" value="Mur-like_cat_sf"/>
</dbReference>
<dbReference type="EMBL" id="FOCP01000003">
    <property type="protein sequence ID" value="SEM86848.1"/>
    <property type="molecule type" value="Genomic_DNA"/>
</dbReference>
<dbReference type="InterPro" id="IPR000713">
    <property type="entry name" value="Mur_ligase_N"/>
</dbReference>
<comment type="PTM">
    <text evidence="7">Carboxylation is probably crucial for Mg(2+) binding and, consequently, for the gamma-phosphate positioning of ATP.</text>
</comment>
<dbReference type="Pfam" id="PF02875">
    <property type="entry name" value="Mur_ligase_C"/>
    <property type="match status" value="1"/>
</dbReference>
<feature type="binding site" evidence="7">
    <location>
        <position position="189"/>
    </location>
    <ligand>
        <name>UDP-N-acetyl-alpha-D-muramoyl-L-alanyl-D-glutamate</name>
        <dbReference type="ChEBI" id="CHEBI:83900"/>
    </ligand>
</feature>
<dbReference type="GO" id="GO:0051301">
    <property type="term" value="P:cell division"/>
    <property type="evidence" value="ECO:0007669"/>
    <property type="project" value="UniProtKB-KW"/>
</dbReference>
<dbReference type="GO" id="GO:0008765">
    <property type="term" value="F:UDP-N-acetylmuramoylalanyl-D-glutamate-2,6-diaminopimelate ligase activity"/>
    <property type="evidence" value="ECO:0007669"/>
    <property type="project" value="UniProtKB-UniRule"/>
</dbReference>
<evidence type="ECO:0000256" key="2">
    <source>
        <dbReference type="ARBA" id="ARBA00022618"/>
    </source>
</evidence>
<dbReference type="InterPro" id="IPR035911">
    <property type="entry name" value="MurE/MurF_N"/>
</dbReference>
<dbReference type="Gene3D" id="3.90.190.20">
    <property type="entry name" value="Mur ligase, C-terminal domain"/>
    <property type="match status" value="1"/>
</dbReference>
<comment type="similarity">
    <text evidence="1 7">Belongs to the MurCDEF family. MurE subfamily.</text>
</comment>
<dbReference type="GO" id="GO:0000287">
    <property type="term" value="F:magnesium ion binding"/>
    <property type="evidence" value="ECO:0007669"/>
    <property type="project" value="UniProtKB-UniRule"/>
</dbReference>
<evidence type="ECO:0000313" key="13">
    <source>
        <dbReference type="Proteomes" id="UP000199459"/>
    </source>
</evidence>
<dbReference type="SUPFAM" id="SSF53623">
    <property type="entry name" value="MurD-like peptide ligases, catalytic domain"/>
    <property type="match status" value="1"/>
</dbReference>
<dbReference type="PANTHER" id="PTHR23135:SF4">
    <property type="entry name" value="UDP-N-ACETYLMURAMOYL-L-ALANYL-D-GLUTAMATE--2,6-DIAMINOPIMELATE LIGASE MURE HOMOLOG, CHLOROPLASTIC"/>
    <property type="match status" value="1"/>
</dbReference>
<keyword evidence="2 7" id="KW-0132">Cell division</keyword>
<evidence type="ECO:0000256" key="7">
    <source>
        <dbReference type="HAMAP-Rule" id="MF_00208"/>
    </source>
</evidence>
<comment type="caution">
    <text evidence="7">Lacks conserved residue(s) required for the propagation of feature annotation.</text>
</comment>
<keyword evidence="6 7" id="KW-0961">Cell wall biogenesis/degradation</keyword>
<dbReference type="InterPro" id="IPR013221">
    <property type="entry name" value="Mur_ligase_cen"/>
</dbReference>
<organism evidence="12 13">
    <name type="scientific">Nitrosomonas marina</name>
    <dbReference type="NCBI Taxonomy" id="917"/>
    <lineage>
        <taxon>Bacteria</taxon>
        <taxon>Pseudomonadati</taxon>
        <taxon>Pseudomonadota</taxon>
        <taxon>Betaproteobacteria</taxon>
        <taxon>Nitrosomonadales</taxon>
        <taxon>Nitrosomonadaceae</taxon>
        <taxon>Nitrosomonas</taxon>
    </lineage>
</organism>
<keyword evidence="7" id="KW-0460">Magnesium</keyword>
<name>A0A1H8BXW6_9PROT</name>
<dbReference type="GO" id="GO:0005737">
    <property type="term" value="C:cytoplasm"/>
    <property type="evidence" value="ECO:0007669"/>
    <property type="project" value="UniProtKB-SubCell"/>
</dbReference>
<reference evidence="12 13" key="1">
    <citation type="submission" date="2016-10" db="EMBL/GenBank/DDBJ databases">
        <authorList>
            <person name="de Groot N.N."/>
        </authorList>
    </citation>
    <scope>NUCLEOTIDE SEQUENCE [LARGE SCALE GENOMIC DNA]</scope>
    <source>
        <strain evidence="12 13">Nm22</strain>
    </source>
</reference>
<feature type="binding site" evidence="7">
    <location>
        <position position="483"/>
    </location>
    <ligand>
        <name>meso-2,6-diaminopimelate</name>
        <dbReference type="ChEBI" id="CHEBI:57791"/>
    </ligand>
</feature>
<evidence type="ECO:0000259" key="10">
    <source>
        <dbReference type="Pfam" id="PF02875"/>
    </source>
</evidence>
<dbReference type="Pfam" id="PF08245">
    <property type="entry name" value="Mur_ligase_M"/>
    <property type="match status" value="1"/>
</dbReference>
<dbReference type="NCBIfam" id="NF001126">
    <property type="entry name" value="PRK00139.1-4"/>
    <property type="match status" value="1"/>
</dbReference>
<dbReference type="Gene3D" id="3.40.1190.10">
    <property type="entry name" value="Mur-like, catalytic domain"/>
    <property type="match status" value="1"/>
</dbReference>
<dbReference type="UniPathway" id="UPA00219"/>
<evidence type="ECO:0000259" key="11">
    <source>
        <dbReference type="Pfam" id="PF08245"/>
    </source>
</evidence>
<keyword evidence="7" id="KW-0547">Nucleotide-binding</keyword>
<dbReference type="STRING" id="917.SAMN05216326_10474"/>
<dbReference type="Gene3D" id="3.40.1390.10">
    <property type="entry name" value="MurE/MurF, N-terminal domain"/>
    <property type="match status" value="1"/>
</dbReference>
<dbReference type="PANTHER" id="PTHR23135">
    <property type="entry name" value="MUR LIGASE FAMILY MEMBER"/>
    <property type="match status" value="1"/>
</dbReference>
<feature type="domain" description="Mur ligase central" evidence="11">
    <location>
        <begin position="113"/>
        <end position="322"/>
    </location>
</feature>
<sequence length="516" mass="56659">MSVGFERMNRSFDVHQLKKLGVPIANLATDSRCVQPGDIFLAYPGRRVDSRKMIAQAISAGASAVVWEAQGFAWDPLWKVPSLAVPGLKEKIGLIADMVYGHPSRKLYVVGFTGTNGKTSCSHWYAQAMSVLQKKTAVIGTLGNGFVDELEATVNTTPDPVFLQKCLRQFLLRGAENVAVEVSSHGIEQGRLNGTTLAVAVLTNLSRDHLDYHRDMDAYAATKARMFFWPDLKYAVLNLDDVLGIELLQQLEQKPIQIIGYSFQKDIVNSATQQCKMLYGSNLKSDLRGLSFDIEYQDNFDRLEVGLVGRFNAANLLAVAAALLASGASFPEAVRALQAVKPIAGRMEKFGGNGRPVVIVDYAHTPDALEKVLMALQDILRHKSLRKASRKTGRLHCVLGCGGDRDKGKRRLIGEVVTRIADEVIFTSDNPRNEDPEAIIDDIIAGAVKPNYQMEVNRELAIYQSISSASDNDVVLVAGKGHEAFQEIKGQRFPLSDAAVVQQVLHDLSVRKRGRA</sequence>
<feature type="short sequence motif" description="Meso-diaminopimelate recognition motif" evidence="7">
    <location>
        <begin position="429"/>
        <end position="432"/>
    </location>
</feature>
<comment type="cofactor">
    <cofactor evidence="7">
        <name>Mg(2+)</name>
        <dbReference type="ChEBI" id="CHEBI:18420"/>
    </cofactor>
</comment>
<feature type="modified residue" description="N6-carboxylysine" evidence="7">
    <location>
        <position position="223"/>
    </location>
</feature>
<feature type="binding site" evidence="7">
    <location>
        <position position="405"/>
    </location>
    <ligand>
        <name>meso-2,6-diaminopimelate</name>
        <dbReference type="ChEBI" id="CHEBI:57791"/>
    </ligand>
</feature>
<feature type="binding site" evidence="7">
    <location>
        <begin position="156"/>
        <end position="157"/>
    </location>
    <ligand>
        <name>UDP-N-acetyl-alpha-D-muramoyl-L-alanyl-D-glutamate</name>
        <dbReference type="ChEBI" id="CHEBI:83900"/>
    </ligand>
</feature>
<comment type="pathway">
    <text evidence="7 8">Cell wall biogenesis; peptidoglycan biosynthesis.</text>
</comment>
<comment type="function">
    <text evidence="7">Catalyzes the addition of meso-diaminopimelic acid to the nucleotide precursor UDP-N-acetylmuramoyl-L-alanyl-D-glutamate (UMAG) in the biosynthesis of bacterial cell-wall peptidoglycan.</text>
</comment>
<keyword evidence="5 7" id="KW-0131">Cell cycle</keyword>
<keyword evidence="3 7" id="KW-0133">Cell shape</keyword>
<comment type="subcellular location">
    <subcellularLocation>
        <location evidence="7 8">Cytoplasm</location>
    </subcellularLocation>
</comment>
<dbReference type="AlphaFoldDB" id="A0A1H8BXW6"/>
<dbReference type="GO" id="GO:0009252">
    <property type="term" value="P:peptidoglycan biosynthetic process"/>
    <property type="evidence" value="ECO:0007669"/>
    <property type="project" value="UniProtKB-UniRule"/>
</dbReference>
<dbReference type="Pfam" id="PF01225">
    <property type="entry name" value="Mur_ligase"/>
    <property type="match status" value="1"/>
</dbReference>
<feature type="binding site" evidence="7">
    <location>
        <position position="183"/>
    </location>
    <ligand>
        <name>UDP-N-acetyl-alpha-D-muramoyl-L-alanyl-D-glutamate</name>
        <dbReference type="ChEBI" id="CHEBI:83900"/>
    </ligand>
</feature>
<comment type="catalytic activity">
    <reaction evidence="7">
        <text>UDP-N-acetyl-alpha-D-muramoyl-L-alanyl-D-glutamate + meso-2,6-diaminopimelate + ATP = UDP-N-acetyl-alpha-D-muramoyl-L-alanyl-gamma-D-glutamyl-meso-2,6-diaminopimelate + ADP + phosphate + H(+)</text>
        <dbReference type="Rhea" id="RHEA:23676"/>
        <dbReference type="ChEBI" id="CHEBI:15378"/>
        <dbReference type="ChEBI" id="CHEBI:30616"/>
        <dbReference type="ChEBI" id="CHEBI:43474"/>
        <dbReference type="ChEBI" id="CHEBI:57791"/>
        <dbReference type="ChEBI" id="CHEBI:83900"/>
        <dbReference type="ChEBI" id="CHEBI:83905"/>
        <dbReference type="ChEBI" id="CHEBI:456216"/>
        <dbReference type="EC" id="6.3.2.13"/>
    </reaction>
</comment>
<keyword evidence="4 7" id="KW-0573">Peptidoglycan synthesis</keyword>
<dbReference type="SUPFAM" id="SSF63418">
    <property type="entry name" value="MurE/MurF N-terminal domain"/>
    <property type="match status" value="1"/>
</dbReference>
<evidence type="ECO:0000256" key="5">
    <source>
        <dbReference type="ARBA" id="ARBA00023306"/>
    </source>
</evidence>
<dbReference type="InterPro" id="IPR005761">
    <property type="entry name" value="UDP-N-AcMur-Glu-dNH2Pim_ligase"/>
</dbReference>
<feature type="binding site" evidence="7">
    <location>
        <position position="479"/>
    </location>
    <ligand>
        <name>meso-2,6-diaminopimelate</name>
        <dbReference type="ChEBI" id="CHEBI:57791"/>
    </ligand>
</feature>
<keyword evidence="7" id="KW-0067">ATP-binding</keyword>
<keyword evidence="7 12" id="KW-0436">Ligase</keyword>
<feature type="domain" description="Mur ligase N-terminal catalytic" evidence="9">
    <location>
        <begin position="24"/>
        <end position="71"/>
    </location>
</feature>
<feature type="binding site" evidence="7">
    <location>
        <position position="191"/>
    </location>
    <ligand>
        <name>UDP-N-acetyl-alpha-D-muramoyl-L-alanyl-D-glutamate</name>
        <dbReference type="ChEBI" id="CHEBI:83900"/>
    </ligand>
</feature>
<evidence type="ECO:0000313" key="12">
    <source>
        <dbReference type="EMBL" id="SEM86848.1"/>
    </source>
</evidence>
<feature type="binding site" evidence="7">
    <location>
        <position position="155"/>
    </location>
    <ligand>
        <name>UDP-N-acetyl-alpha-D-muramoyl-L-alanyl-D-glutamate</name>
        <dbReference type="ChEBI" id="CHEBI:83900"/>
    </ligand>
</feature>
<dbReference type="InterPro" id="IPR004101">
    <property type="entry name" value="Mur_ligase_C"/>
</dbReference>
<evidence type="ECO:0000256" key="8">
    <source>
        <dbReference type="RuleBase" id="RU004135"/>
    </source>
</evidence>
<dbReference type="EC" id="6.3.2.13" evidence="7"/>
<dbReference type="Proteomes" id="UP000199459">
    <property type="component" value="Unassembled WGS sequence"/>
</dbReference>
<dbReference type="OrthoDB" id="9800958at2"/>
<feature type="domain" description="Mur ligase C-terminal" evidence="10">
    <location>
        <begin position="345"/>
        <end position="481"/>
    </location>
</feature>
<feature type="binding site" evidence="7">
    <location>
        <begin position="429"/>
        <end position="432"/>
    </location>
    <ligand>
        <name>meso-2,6-diaminopimelate</name>
        <dbReference type="ChEBI" id="CHEBI:57791"/>
    </ligand>
</feature>
<dbReference type="GO" id="GO:0005524">
    <property type="term" value="F:ATP binding"/>
    <property type="evidence" value="ECO:0007669"/>
    <property type="project" value="UniProtKB-UniRule"/>
</dbReference>